<evidence type="ECO:0000313" key="9">
    <source>
        <dbReference type="EMBL" id="KAK6485149.1"/>
    </source>
</evidence>
<evidence type="ECO:0000256" key="5">
    <source>
        <dbReference type="ARBA" id="ARBA00023002"/>
    </source>
</evidence>
<evidence type="ECO:0000256" key="2">
    <source>
        <dbReference type="ARBA" id="ARBA00010617"/>
    </source>
</evidence>
<dbReference type="InterPro" id="IPR002401">
    <property type="entry name" value="Cyt_P450_E_grp-I"/>
</dbReference>
<name>A0ABR0ZK45_HUSHU</name>
<dbReference type="PROSITE" id="PS00086">
    <property type="entry name" value="CYTOCHROME_P450"/>
    <property type="match status" value="1"/>
</dbReference>
<comment type="cofactor">
    <cofactor evidence="1">
        <name>heme</name>
        <dbReference type="ChEBI" id="CHEBI:30413"/>
    </cofactor>
</comment>
<dbReference type="Pfam" id="PF00067">
    <property type="entry name" value="p450"/>
    <property type="match status" value="1"/>
</dbReference>
<gene>
    <name evidence="9" type="ORF">HHUSO_G13101</name>
</gene>
<evidence type="ECO:0000256" key="6">
    <source>
        <dbReference type="ARBA" id="ARBA00023004"/>
    </source>
</evidence>
<keyword evidence="10" id="KW-1185">Reference proteome</keyword>
<keyword evidence="4 8" id="KW-0479">Metal-binding</keyword>
<organism evidence="9 10">
    <name type="scientific">Huso huso</name>
    <name type="common">Beluga</name>
    <name type="synonym">Acipenser huso</name>
    <dbReference type="NCBI Taxonomy" id="61971"/>
    <lineage>
        <taxon>Eukaryota</taxon>
        <taxon>Metazoa</taxon>
        <taxon>Chordata</taxon>
        <taxon>Craniata</taxon>
        <taxon>Vertebrata</taxon>
        <taxon>Euteleostomi</taxon>
        <taxon>Actinopterygii</taxon>
        <taxon>Chondrostei</taxon>
        <taxon>Acipenseriformes</taxon>
        <taxon>Acipenseridae</taxon>
        <taxon>Huso</taxon>
    </lineage>
</organism>
<keyword evidence="7 8" id="KW-0503">Monooxygenase</keyword>
<sequence length="529" mass="60467">MISVFSKLESLRMGQVLPALIRISGNHSLFPWNRPVSSAASIKEKQTLNTPDQAKSIHEMPGYGAWTAFYWLVLKGYLQKSHEMQLINKKKYGPIWKTAIGRLKSISVADAALIEQVLRNEGKYPSRGDIREWKEYRILRGLENGPVLKEGEDWHKLRAVLNQKILKPTEAKLFDKFINDVVTDLIKRIQFLRDTKGSGSMVYDLTNEMYRFSFEGVSSVVLESRLGCLEPSIPKETQDFINSVGSMLRMFAIILALPKWTRSVLPFWNKYIQAWDTMFNFAKDKVDQRLTDIQAKLQGKEPVEGNYLTYLLSCDKLSQSEIYSSITELLLAGVDTTSNTLSWAIYHLARNQGLQKAVYKEVISVSPEGQIPTAQDLDKMPLVKAVIREVLRLYPVVPENARILETDIVLGDYHIPSQVLLVLCHYASSVDPSQFPEPLKFKPERWLQKQEILKPHPFSSIPFGYGVRGCIGRRIAELEMYLALSRLVKQFEIRTDPKEKEVTPMTRLLIVPGSPINLQFHDRNPLTEI</sequence>
<protein>
    <submittedName>
        <fullName evidence="9">Cytochrome P450 27C1-like isoform X1</fullName>
    </submittedName>
</protein>
<evidence type="ECO:0000256" key="8">
    <source>
        <dbReference type="RuleBase" id="RU000461"/>
    </source>
</evidence>
<dbReference type="Proteomes" id="UP001369086">
    <property type="component" value="Unassembled WGS sequence"/>
</dbReference>
<keyword evidence="6 8" id="KW-0408">Iron</keyword>
<evidence type="ECO:0000256" key="1">
    <source>
        <dbReference type="ARBA" id="ARBA00001971"/>
    </source>
</evidence>
<dbReference type="Gene3D" id="1.10.630.10">
    <property type="entry name" value="Cytochrome P450"/>
    <property type="match status" value="1"/>
</dbReference>
<dbReference type="SUPFAM" id="SSF48264">
    <property type="entry name" value="Cytochrome P450"/>
    <property type="match status" value="1"/>
</dbReference>
<dbReference type="PRINTS" id="PR00463">
    <property type="entry name" value="EP450I"/>
</dbReference>
<dbReference type="InterPro" id="IPR001128">
    <property type="entry name" value="Cyt_P450"/>
</dbReference>
<evidence type="ECO:0000256" key="7">
    <source>
        <dbReference type="ARBA" id="ARBA00023033"/>
    </source>
</evidence>
<dbReference type="InterPro" id="IPR017972">
    <property type="entry name" value="Cyt_P450_CS"/>
</dbReference>
<comment type="similarity">
    <text evidence="2 8">Belongs to the cytochrome P450 family.</text>
</comment>
<proteinExistence type="inferred from homology"/>
<evidence type="ECO:0000256" key="3">
    <source>
        <dbReference type="ARBA" id="ARBA00022617"/>
    </source>
</evidence>
<keyword evidence="5 8" id="KW-0560">Oxidoreductase</keyword>
<evidence type="ECO:0000256" key="4">
    <source>
        <dbReference type="ARBA" id="ARBA00022723"/>
    </source>
</evidence>
<keyword evidence="3 8" id="KW-0349">Heme</keyword>
<dbReference type="EMBL" id="JAHFZB010000010">
    <property type="protein sequence ID" value="KAK6485149.1"/>
    <property type="molecule type" value="Genomic_DNA"/>
</dbReference>
<dbReference type="InterPro" id="IPR036396">
    <property type="entry name" value="Cyt_P450_sf"/>
</dbReference>
<dbReference type="PANTHER" id="PTHR24279">
    <property type="entry name" value="CYTOCHROME P450"/>
    <property type="match status" value="1"/>
</dbReference>
<dbReference type="PRINTS" id="PR00385">
    <property type="entry name" value="P450"/>
</dbReference>
<comment type="caution">
    <text evidence="9">The sequence shown here is derived from an EMBL/GenBank/DDBJ whole genome shotgun (WGS) entry which is preliminary data.</text>
</comment>
<dbReference type="PANTHER" id="PTHR24279:SF123">
    <property type="entry name" value="CYTOCHROME P450 FAMILY 27 SUBFAMILY A MEMBER 1"/>
    <property type="match status" value="1"/>
</dbReference>
<dbReference type="InterPro" id="IPR050479">
    <property type="entry name" value="CYP11_CYP27_families"/>
</dbReference>
<evidence type="ECO:0000313" key="10">
    <source>
        <dbReference type="Proteomes" id="UP001369086"/>
    </source>
</evidence>
<accession>A0ABR0ZK45</accession>
<reference evidence="9 10" key="1">
    <citation type="submission" date="2021-05" db="EMBL/GenBank/DDBJ databases">
        <authorList>
            <person name="Zahm M."/>
            <person name="Klopp C."/>
            <person name="Cabau C."/>
            <person name="Kuhl H."/>
            <person name="Suciu R."/>
            <person name="Ciorpac M."/>
            <person name="Holostenco D."/>
            <person name="Gessner J."/>
            <person name="Wuertz S."/>
            <person name="Hohne C."/>
            <person name="Stock M."/>
            <person name="Gislard M."/>
            <person name="Lluch J."/>
            <person name="Milhes M."/>
            <person name="Lampietro C."/>
            <person name="Lopez Roques C."/>
            <person name="Donnadieu C."/>
            <person name="Du K."/>
            <person name="Schartl M."/>
            <person name="Guiguen Y."/>
        </authorList>
    </citation>
    <scope>NUCLEOTIDE SEQUENCE [LARGE SCALE GENOMIC DNA]</scope>
    <source>
        <strain evidence="9">Hh-F2</strain>
        <tissue evidence="9">Blood</tissue>
    </source>
</reference>